<accession>A0A1M5TLB9</accession>
<dbReference type="InterPro" id="IPR056798">
    <property type="entry name" value="ADH_Fe_C"/>
</dbReference>
<dbReference type="SUPFAM" id="SSF56796">
    <property type="entry name" value="Dehydroquinate synthase-like"/>
    <property type="match status" value="1"/>
</dbReference>
<dbReference type="PROSITE" id="PS00913">
    <property type="entry name" value="ADH_IRON_1"/>
    <property type="match status" value="1"/>
</dbReference>
<dbReference type="Pfam" id="PF00465">
    <property type="entry name" value="Fe-ADH"/>
    <property type="match status" value="1"/>
</dbReference>
<evidence type="ECO:0000259" key="4">
    <source>
        <dbReference type="Pfam" id="PF00465"/>
    </source>
</evidence>
<proteinExistence type="inferred from homology"/>
<dbReference type="InterPro" id="IPR039697">
    <property type="entry name" value="Alcohol_dehydrogenase_Fe"/>
</dbReference>
<dbReference type="STRING" id="1123380.SAMN02745199_1380"/>
<dbReference type="Pfam" id="PF25137">
    <property type="entry name" value="ADH_Fe_C"/>
    <property type="match status" value="1"/>
</dbReference>
<dbReference type="RefSeq" id="WP_073073481.1">
    <property type="nucleotide sequence ID" value="NZ_FQXN01000005.1"/>
</dbReference>
<organism evidence="6 7">
    <name type="scientific">Thermosipho atlanticus DSM 15807</name>
    <dbReference type="NCBI Taxonomy" id="1123380"/>
    <lineage>
        <taxon>Bacteria</taxon>
        <taxon>Thermotogati</taxon>
        <taxon>Thermotogota</taxon>
        <taxon>Thermotogae</taxon>
        <taxon>Thermotogales</taxon>
        <taxon>Fervidobacteriaceae</taxon>
        <taxon>Thermosipho</taxon>
    </lineage>
</organism>
<dbReference type="OrthoDB" id="5445534at2"/>
<protein>
    <submittedName>
        <fullName evidence="6">Alcohol dehydrogenase, class IV</fullName>
    </submittedName>
</protein>
<keyword evidence="3" id="KW-0520">NAD</keyword>
<keyword evidence="2" id="KW-0560">Oxidoreductase</keyword>
<feature type="domain" description="Alcohol dehydrogenase iron-type/glycerol dehydrogenase GldA" evidence="4">
    <location>
        <begin position="18"/>
        <end position="190"/>
    </location>
</feature>
<evidence type="ECO:0000256" key="1">
    <source>
        <dbReference type="ARBA" id="ARBA00007358"/>
    </source>
</evidence>
<dbReference type="GO" id="GO:0004022">
    <property type="term" value="F:alcohol dehydrogenase (NAD+) activity"/>
    <property type="evidence" value="ECO:0007669"/>
    <property type="project" value="TreeGrafter"/>
</dbReference>
<dbReference type="CDD" id="cd08186">
    <property type="entry name" value="Fe-ADH-like"/>
    <property type="match status" value="1"/>
</dbReference>
<dbReference type="PANTHER" id="PTHR11496:SF102">
    <property type="entry name" value="ALCOHOL DEHYDROGENASE 4"/>
    <property type="match status" value="1"/>
</dbReference>
<evidence type="ECO:0000256" key="2">
    <source>
        <dbReference type="ARBA" id="ARBA00023002"/>
    </source>
</evidence>
<name>A0A1M5TLB9_9BACT</name>
<gene>
    <name evidence="6" type="ORF">SAMN02745199_1380</name>
</gene>
<evidence type="ECO:0000313" key="6">
    <source>
        <dbReference type="EMBL" id="SHH51504.1"/>
    </source>
</evidence>
<dbReference type="Gene3D" id="3.40.50.1970">
    <property type="match status" value="1"/>
</dbReference>
<dbReference type="InterPro" id="IPR018211">
    <property type="entry name" value="ADH_Fe_CS"/>
</dbReference>
<dbReference type="Proteomes" id="UP000242592">
    <property type="component" value="Unassembled WGS sequence"/>
</dbReference>
<dbReference type="FunFam" id="3.40.50.1970:FF:000003">
    <property type="entry name" value="Alcohol dehydrogenase, iron-containing"/>
    <property type="match status" value="1"/>
</dbReference>
<feature type="domain" description="Fe-containing alcohol dehydrogenase-like C-terminal" evidence="5">
    <location>
        <begin position="201"/>
        <end position="398"/>
    </location>
</feature>
<evidence type="ECO:0000256" key="3">
    <source>
        <dbReference type="ARBA" id="ARBA00023027"/>
    </source>
</evidence>
<reference evidence="7" key="1">
    <citation type="submission" date="2016-11" db="EMBL/GenBank/DDBJ databases">
        <authorList>
            <person name="Varghese N."/>
            <person name="Submissions S."/>
        </authorList>
    </citation>
    <scope>NUCLEOTIDE SEQUENCE [LARGE SCALE GENOMIC DNA]</scope>
    <source>
        <strain evidence="7">DSM 15807</strain>
    </source>
</reference>
<dbReference type="InterPro" id="IPR045910">
    <property type="entry name" value="AdhA-like"/>
</dbReference>
<dbReference type="EMBL" id="FQXN01000005">
    <property type="protein sequence ID" value="SHH51504.1"/>
    <property type="molecule type" value="Genomic_DNA"/>
</dbReference>
<dbReference type="GO" id="GO:0046872">
    <property type="term" value="F:metal ion binding"/>
    <property type="evidence" value="ECO:0007669"/>
    <property type="project" value="InterPro"/>
</dbReference>
<dbReference type="InterPro" id="IPR001670">
    <property type="entry name" value="ADH_Fe/GldA"/>
</dbReference>
<dbReference type="AlphaFoldDB" id="A0A1M5TLB9"/>
<comment type="similarity">
    <text evidence="1">Belongs to the iron-containing alcohol dehydrogenase family.</text>
</comment>
<evidence type="ECO:0000313" key="7">
    <source>
        <dbReference type="Proteomes" id="UP000242592"/>
    </source>
</evidence>
<dbReference type="PANTHER" id="PTHR11496">
    <property type="entry name" value="ALCOHOL DEHYDROGENASE"/>
    <property type="match status" value="1"/>
</dbReference>
<keyword evidence="7" id="KW-1185">Reference proteome</keyword>
<dbReference type="Gene3D" id="1.20.1090.10">
    <property type="entry name" value="Dehydroquinate synthase-like - alpha domain"/>
    <property type="match status" value="1"/>
</dbReference>
<evidence type="ECO:0000259" key="5">
    <source>
        <dbReference type="Pfam" id="PF25137"/>
    </source>
</evidence>
<sequence>MWENKVDIFNVFELRCKTTCYFGVGAINKIADILDSLKEQGINNVIFVTDKVAYKITGAWDVIEPELKKRNFEYVIYEDVSPNPTTTQINEATKLAKEKGAKAVIGIGGGSPIDAAKSVAVLLEYTDKTAEELYEGKFIPTKAKPIIAINTTHGTGTEVDRFAVATILEKEYKPALAYDCIYPLYAIDDPQLMKTLPKNQTIFTSIDAVNHVTEAATTLVASPYSILLAKEAIRLISRYLPQAVAHPDDLTARYYLLYASTIAGISFDNGLLHFTHALEHPLSAVKPDLAHGLGLAMLLPAVVKHIYSAQPEVLADIYSPIVPGLKGVPGEAEKIAAGIENWLFNLGVTEKLEDMGFTENDIPKLVKLALETPSLGLLLSMAPIKADEKTIESIYRDSLKPYIYR</sequence>